<dbReference type="Pfam" id="PF01738">
    <property type="entry name" value="DLH"/>
    <property type="match status" value="1"/>
</dbReference>
<dbReference type="SUPFAM" id="SSF53474">
    <property type="entry name" value="alpha/beta-Hydrolases"/>
    <property type="match status" value="1"/>
</dbReference>
<evidence type="ECO:0000259" key="1">
    <source>
        <dbReference type="Pfam" id="PF01738"/>
    </source>
</evidence>
<dbReference type="AlphaFoldDB" id="A0A1H9KGB0"/>
<dbReference type="RefSeq" id="WP_092677005.1">
    <property type="nucleotide sequence ID" value="NZ_FOGC01000009.1"/>
</dbReference>
<dbReference type="Proteomes" id="UP000242515">
    <property type="component" value="Unassembled WGS sequence"/>
</dbReference>
<dbReference type="Gene3D" id="3.40.50.1820">
    <property type="entry name" value="alpha/beta hydrolase"/>
    <property type="match status" value="1"/>
</dbReference>
<dbReference type="InterPro" id="IPR050261">
    <property type="entry name" value="FrsA_esterase"/>
</dbReference>
<dbReference type="STRING" id="988801.SAMN05216522_109112"/>
<dbReference type="PANTHER" id="PTHR22946">
    <property type="entry name" value="DIENELACTONE HYDROLASE DOMAIN-CONTAINING PROTEIN-RELATED"/>
    <property type="match status" value="1"/>
</dbReference>
<keyword evidence="3" id="KW-1185">Reference proteome</keyword>
<sequence>MSQITTQTVRYHAGETALAGTLVFPSETPQPLPGLVMAPNWFGVTDNAAKLAQKVAEQGYVVLLADLYGESARPTNPDEAGAAMMAVKNTPEEVGRMNAAIDALKSQTAVAVDAQKISAFGFCFGGHCALELARSGADIRAAISFHGGLDTCGAYDATQIKAAILVLDGAKDPLVPREQLPAFVNEMTTVNVDWQLVSYHDAVHSFTDETANNPGVAEFNPQVTERAFTSMFELLKRVN</sequence>
<dbReference type="EMBL" id="FOGC01000009">
    <property type="protein sequence ID" value="SEQ97957.1"/>
    <property type="molecule type" value="Genomic_DNA"/>
</dbReference>
<feature type="domain" description="Dienelactone hydrolase" evidence="1">
    <location>
        <begin position="22"/>
        <end position="238"/>
    </location>
</feature>
<accession>A0A1H9KGB0</accession>
<evidence type="ECO:0000313" key="2">
    <source>
        <dbReference type="EMBL" id="SEQ97957.1"/>
    </source>
</evidence>
<name>A0A1H9KGB0_9GAMM</name>
<keyword evidence="2" id="KW-0378">Hydrolase</keyword>
<evidence type="ECO:0000313" key="3">
    <source>
        <dbReference type="Proteomes" id="UP000242515"/>
    </source>
</evidence>
<dbReference type="GO" id="GO:0016787">
    <property type="term" value="F:hydrolase activity"/>
    <property type="evidence" value="ECO:0007669"/>
    <property type="project" value="UniProtKB-KW"/>
</dbReference>
<proteinExistence type="predicted"/>
<dbReference type="InterPro" id="IPR029058">
    <property type="entry name" value="AB_hydrolase_fold"/>
</dbReference>
<dbReference type="InterPro" id="IPR002925">
    <property type="entry name" value="Dienelactn_hydro"/>
</dbReference>
<reference evidence="3" key="1">
    <citation type="submission" date="2016-10" db="EMBL/GenBank/DDBJ databases">
        <authorList>
            <person name="Varghese N."/>
            <person name="Submissions S."/>
        </authorList>
    </citation>
    <scope>NUCLEOTIDE SEQUENCE [LARGE SCALE GENOMIC DNA]</scope>
    <source>
        <strain evidence="3">8N4</strain>
    </source>
</reference>
<gene>
    <name evidence="2" type="ORF">SAMN05216522_109112</name>
</gene>
<organism evidence="2 3">
    <name type="scientific">Rosenbergiella nectarea</name>
    <dbReference type="NCBI Taxonomy" id="988801"/>
    <lineage>
        <taxon>Bacteria</taxon>
        <taxon>Pseudomonadati</taxon>
        <taxon>Pseudomonadota</taxon>
        <taxon>Gammaproteobacteria</taxon>
        <taxon>Enterobacterales</taxon>
        <taxon>Erwiniaceae</taxon>
        <taxon>Rosenbergiella</taxon>
    </lineage>
</organism>
<protein>
    <submittedName>
        <fullName evidence="2">Dienelactone hydrolase</fullName>
    </submittedName>
</protein>
<dbReference type="OrthoDB" id="9787933at2"/>
<dbReference type="PANTHER" id="PTHR22946:SF4">
    <property type="entry name" value="ESTERASE FRSA"/>
    <property type="match status" value="1"/>
</dbReference>